<evidence type="ECO:0000313" key="2">
    <source>
        <dbReference type="EMBL" id="KAK7542053.1"/>
    </source>
</evidence>
<comment type="caution">
    <text evidence="2">The sequence shown here is derived from an EMBL/GenBank/DDBJ whole genome shotgun (WGS) entry which is preliminary data.</text>
</comment>
<accession>A0ABR1M386</accession>
<gene>
    <name evidence="2" type="ORF">J3D65DRAFT_197839</name>
</gene>
<proteinExistence type="predicted"/>
<evidence type="ECO:0000313" key="3">
    <source>
        <dbReference type="Proteomes" id="UP001360953"/>
    </source>
</evidence>
<protein>
    <submittedName>
        <fullName evidence="2">Uncharacterized protein</fullName>
    </submittedName>
</protein>
<dbReference type="Proteomes" id="UP001360953">
    <property type="component" value="Unassembled WGS sequence"/>
</dbReference>
<organism evidence="2 3">
    <name type="scientific">Phyllosticta citribraziliensis</name>
    <dbReference type="NCBI Taxonomy" id="989973"/>
    <lineage>
        <taxon>Eukaryota</taxon>
        <taxon>Fungi</taxon>
        <taxon>Dikarya</taxon>
        <taxon>Ascomycota</taxon>
        <taxon>Pezizomycotina</taxon>
        <taxon>Dothideomycetes</taxon>
        <taxon>Dothideomycetes incertae sedis</taxon>
        <taxon>Botryosphaeriales</taxon>
        <taxon>Phyllostictaceae</taxon>
        <taxon>Phyllosticta</taxon>
    </lineage>
</organism>
<sequence length="289" mass="31728">MPVSRSVPLCHRPRGARLLAQYVHTYCNCTSYMRVCRFAACMVAGQGSQTPVRALRTYAAGFRPPCLALPFPSPSRSRFSPVWCWRRIGWALGRPVHGTNAAQCAGSIRVWALRGFVRCARLARFPLRWMAGGRSQLTLLRARRESEEKEDKKDGHGDGKWRGVVCQRGAPLLASPTCAPSCLPIHLSRPSSSSSPLSPRPLARAGFDASSTHAHLPPPEPARRRHSSLGAQSGRLRREARIQALDRSLPKTLERLTTQQQTRDAATVLGGPDAGFHDRGSGNLGASRW</sequence>
<name>A0ABR1M386_9PEZI</name>
<dbReference type="EMBL" id="JBBPEH010000002">
    <property type="protein sequence ID" value="KAK7542053.1"/>
    <property type="molecule type" value="Genomic_DNA"/>
</dbReference>
<feature type="region of interest" description="Disordered" evidence="1">
    <location>
        <begin position="188"/>
        <end position="289"/>
    </location>
</feature>
<feature type="compositionally biased region" description="Low complexity" evidence="1">
    <location>
        <begin position="188"/>
        <end position="205"/>
    </location>
</feature>
<dbReference type="GeneID" id="92027303"/>
<feature type="region of interest" description="Disordered" evidence="1">
    <location>
        <begin position="142"/>
        <end position="161"/>
    </location>
</feature>
<dbReference type="RefSeq" id="XP_066658346.1">
    <property type="nucleotide sequence ID" value="XM_066794397.1"/>
</dbReference>
<evidence type="ECO:0000256" key="1">
    <source>
        <dbReference type="SAM" id="MobiDB-lite"/>
    </source>
</evidence>
<keyword evidence="3" id="KW-1185">Reference proteome</keyword>
<reference evidence="2 3" key="1">
    <citation type="submission" date="2024-04" db="EMBL/GenBank/DDBJ databases">
        <title>Phyllosticta paracitricarpa is synonymous to the EU quarantine fungus P. citricarpa based on phylogenomic analyses.</title>
        <authorList>
            <consortium name="Lawrence Berkeley National Laboratory"/>
            <person name="Van ingen-buijs V.A."/>
            <person name="Van westerhoven A.C."/>
            <person name="Haridas S."/>
            <person name="Skiadas P."/>
            <person name="Martin F."/>
            <person name="Groenewald J.Z."/>
            <person name="Crous P.W."/>
            <person name="Seidl M.F."/>
        </authorList>
    </citation>
    <scope>NUCLEOTIDE SEQUENCE [LARGE SCALE GENOMIC DNA]</scope>
    <source>
        <strain evidence="2 3">CPC 17464</strain>
    </source>
</reference>